<dbReference type="Proteomes" id="UP000268321">
    <property type="component" value="Unassembled WGS sequence"/>
</dbReference>
<sequence>MSLLVHDHNKPSGPGGILRSLTKSLKPSGSRVPVVVNAKVVGGGADMPRLVHQLRNEALPGGAATTRNMARLLRTVSVSSATKIWYLERDLCSREHASFVRRSGL</sequence>
<gene>
    <name evidence="2" type="ORF">METBISCDRAFT_28928</name>
</gene>
<accession>A0A4P9Z7M5</accession>
<evidence type="ECO:0000313" key="2">
    <source>
        <dbReference type="EMBL" id="RKP28655.1"/>
    </source>
</evidence>
<evidence type="ECO:0000313" key="3">
    <source>
        <dbReference type="Proteomes" id="UP000268321"/>
    </source>
</evidence>
<reference evidence="3" key="1">
    <citation type="journal article" date="2018" name="Nat. Microbiol.">
        <title>Leveraging single-cell genomics to expand the fungal tree of life.</title>
        <authorList>
            <person name="Ahrendt S.R."/>
            <person name="Quandt C.A."/>
            <person name="Ciobanu D."/>
            <person name="Clum A."/>
            <person name="Salamov A."/>
            <person name="Andreopoulos B."/>
            <person name="Cheng J.F."/>
            <person name="Woyke T."/>
            <person name="Pelin A."/>
            <person name="Henrissat B."/>
            <person name="Reynolds N.K."/>
            <person name="Benny G.L."/>
            <person name="Smith M.E."/>
            <person name="James T.Y."/>
            <person name="Grigoriev I.V."/>
        </authorList>
    </citation>
    <scope>NUCLEOTIDE SEQUENCE [LARGE SCALE GENOMIC DNA]</scope>
    <source>
        <strain evidence="3">Baker2002</strain>
    </source>
</reference>
<evidence type="ECO:0000256" key="1">
    <source>
        <dbReference type="SAM" id="MobiDB-lite"/>
    </source>
</evidence>
<keyword evidence="3" id="KW-1185">Reference proteome</keyword>
<feature type="compositionally biased region" description="Basic and acidic residues" evidence="1">
    <location>
        <begin position="1"/>
        <end position="10"/>
    </location>
</feature>
<proteinExistence type="predicted"/>
<dbReference type="EMBL" id="ML004721">
    <property type="protein sequence ID" value="RKP28655.1"/>
    <property type="molecule type" value="Genomic_DNA"/>
</dbReference>
<protein>
    <submittedName>
        <fullName evidence="2">Uncharacterized protein</fullName>
    </submittedName>
</protein>
<name>A0A4P9Z7M5_9ASCO</name>
<organism evidence="2 3">
    <name type="scientific">Metschnikowia bicuspidata</name>
    <dbReference type="NCBI Taxonomy" id="27322"/>
    <lineage>
        <taxon>Eukaryota</taxon>
        <taxon>Fungi</taxon>
        <taxon>Dikarya</taxon>
        <taxon>Ascomycota</taxon>
        <taxon>Saccharomycotina</taxon>
        <taxon>Pichiomycetes</taxon>
        <taxon>Metschnikowiaceae</taxon>
        <taxon>Metschnikowia</taxon>
    </lineage>
</organism>
<dbReference type="AlphaFoldDB" id="A0A4P9Z7M5"/>
<feature type="region of interest" description="Disordered" evidence="1">
    <location>
        <begin position="1"/>
        <end position="28"/>
    </location>
</feature>